<proteinExistence type="predicted"/>
<evidence type="ECO:0000256" key="1">
    <source>
        <dbReference type="ARBA" id="ARBA00004651"/>
    </source>
</evidence>
<comment type="subcellular location">
    <subcellularLocation>
        <location evidence="1">Cell membrane</location>
        <topology evidence="1">Multi-pass membrane protein</topology>
    </subcellularLocation>
</comment>
<dbReference type="InterPro" id="IPR015867">
    <property type="entry name" value="N-reg_PII/ATP_PRibTrfase_C"/>
</dbReference>
<dbReference type="PIRSF" id="PIRSF006483">
    <property type="entry name" value="Membrane_protein_YitT"/>
    <property type="match status" value="1"/>
</dbReference>
<sequence length="271" mass="29825">MFIRLLVIIFSSILIAFSWNSFLLPHKVLSSGVAGIGMIISLLTPINTGYINFALNIPLLVLGFVKLGKKFMMNTILSVVVISGALLYLPVKPLSTDPILSAVFGGVLAGIGIGLIFRFSGSTGGLDIIIFLLARKKETPLGTLTFTLNAIIILISGFLFTWDIALYTMLSIYVTGKVIDMIHTSHLKLTVMIITNKGEEVKRNLISRLVRGITIVDGEGAYTKEKRKVLFMIISRYQLSEVKKIIRESDPGAFVNIMETLDVMGSFHRDL</sequence>
<feature type="transmembrane region" description="Helical" evidence="6">
    <location>
        <begin position="71"/>
        <end position="91"/>
    </location>
</feature>
<dbReference type="Pfam" id="PF10035">
    <property type="entry name" value="DUF2179"/>
    <property type="match status" value="1"/>
</dbReference>
<protein>
    <submittedName>
        <fullName evidence="8">YitT family protein</fullName>
    </submittedName>
</protein>
<dbReference type="Proteomes" id="UP000538292">
    <property type="component" value="Unassembled WGS sequence"/>
</dbReference>
<evidence type="ECO:0000313" key="9">
    <source>
        <dbReference type="Proteomes" id="UP000538292"/>
    </source>
</evidence>
<dbReference type="RefSeq" id="WP_181740384.1">
    <property type="nucleotide sequence ID" value="NZ_JACEOL010000033.1"/>
</dbReference>
<dbReference type="PANTHER" id="PTHR33545">
    <property type="entry name" value="UPF0750 MEMBRANE PROTEIN YITT-RELATED"/>
    <property type="match status" value="1"/>
</dbReference>
<dbReference type="InterPro" id="IPR051461">
    <property type="entry name" value="UPF0750_membrane"/>
</dbReference>
<evidence type="ECO:0000256" key="6">
    <source>
        <dbReference type="SAM" id="Phobius"/>
    </source>
</evidence>
<keyword evidence="9" id="KW-1185">Reference proteome</keyword>
<dbReference type="InterPro" id="IPR003740">
    <property type="entry name" value="YitT"/>
</dbReference>
<dbReference type="AlphaFoldDB" id="A0A7W1XSU5"/>
<comment type="caution">
    <text evidence="8">The sequence shown here is derived from an EMBL/GenBank/DDBJ whole genome shotgun (WGS) entry which is preliminary data.</text>
</comment>
<dbReference type="Pfam" id="PF02588">
    <property type="entry name" value="YitT_membrane"/>
    <property type="match status" value="1"/>
</dbReference>
<dbReference type="CDD" id="cd16380">
    <property type="entry name" value="YitT_C"/>
    <property type="match status" value="1"/>
</dbReference>
<keyword evidence="2" id="KW-1003">Cell membrane</keyword>
<evidence type="ECO:0000256" key="3">
    <source>
        <dbReference type="ARBA" id="ARBA00022692"/>
    </source>
</evidence>
<evidence type="ECO:0000256" key="2">
    <source>
        <dbReference type="ARBA" id="ARBA00022475"/>
    </source>
</evidence>
<evidence type="ECO:0000256" key="5">
    <source>
        <dbReference type="ARBA" id="ARBA00023136"/>
    </source>
</evidence>
<name>A0A7W1XSU5_9BACL</name>
<dbReference type="GO" id="GO:0005886">
    <property type="term" value="C:plasma membrane"/>
    <property type="evidence" value="ECO:0007669"/>
    <property type="project" value="UniProtKB-SubCell"/>
</dbReference>
<feature type="transmembrane region" description="Helical" evidence="6">
    <location>
        <begin position="103"/>
        <end position="134"/>
    </location>
</feature>
<feature type="domain" description="DUF2179" evidence="7">
    <location>
        <begin position="211"/>
        <end position="265"/>
    </location>
</feature>
<dbReference type="EMBL" id="JACEOL010000033">
    <property type="protein sequence ID" value="MBA4602639.1"/>
    <property type="molecule type" value="Genomic_DNA"/>
</dbReference>
<organism evidence="8 9">
    <name type="scientific">Thermoactinomyces mirandus</name>
    <dbReference type="NCBI Taxonomy" id="2756294"/>
    <lineage>
        <taxon>Bacteria</taxon>
        <taxon>Bacillati</taxon>
        <taxon>Bacillota</taxon>
        <taxon>Bacilli</taxon>
        <taxon>Bacillales</taxon>
        <taxon>Thermoactinomycetaceae</taxon>
        <taxon>Thermoactinomyces</taxon>
    </lineage>
</organism>
<dbReference type="Gene3D" id="3.30.70.120">
    <property type="match status" value="1"/>
</dbReference>
<evidence type="ECO:0000313" key="8">
    <source>
        <dbReference type="EMBL" id="MBA4602639.1"/>
    </source>
</evidence>
<evidence type="ECO:0000259" key="7">
    <source>
        <dbReference type="Pfam" id="PF10035"/>
    </source>
</evidence>
<keyword evidence="5 6" id="KW-0472">Membrane</keyword>
<reference evidence="8 9" key="1">
    <citation type="submission" date="2020-07" db="EMBL/GenBank/DDBJ databases">
        <title>Thermoactinomyces phylogeny.</title>
        <authorList>
            <person name="Dunlap C."/>
        </authorList>
    </citation>
    <scope>NUCLEOTIDE SEQUENCE [LARGE SCALE GENOMIC DNA]</scope>
    <source>
        <strain evidence="8 9">AMNI-1</strain>
    </source>
</reference>
<accession>A0A7W1XSU5</accession>
<evidence type="ECO:0000256" key="4">
    <source>
        <dbReference type="ARBA" id="ARBA00022989"/>
    </source>
</evidence>
<feature type="transmembrane region" description="Helical" evidence="6">
    <location>
        <begin position="146"/>
        <end position="170"/>
    </location>
</feature>
<gene>
    <name evidence="8" type="ORF">H2C83_10005</name>
</gene>
<dbReference type="InterPro" id="IPR019264">
    <property type="entry name" value="DUF2179"/>
</dbReference>
<keyword evidence="3 6" id="KW-0812">Transmembrane</keyword>
<keyword evidence="4 6" id="KW-1133">Transmembrane helix</keyword>
<feature type="transmembrane region" description="Helical" evidence="6">
    <location>
        <begin position="33"/>
        <end position="59"/>
    </location>
</feature>
<dbReference type="PANTHER" id="PTHR33545:SF5">
    <property type="entry name" value="UPF0750 MEMBRANE PROTEIN YITT"/>
    <property type="match status" value="1"/>
</dbReference>